<keyword evidence="1" id="KW-0812">Transmembrane</keyword>
<dbReference type="RefSeq" id="WP_222963706.1">
    <property type="nucleotide sequence ID" value="NZ_JAINZZ010000021.1"/>
</dbReference>
<sequence length="88" mass="9229">MTGAPRRAASGVADFLIGWALATALLVLAPWLWSHGGWADLGHRVAHRGAFLAFVIAGSMTGRGVRARLLRRRRARAGTAMPPGSAGV</sequence>
<proteinExistence type="predicted"/>
<protein>
    <submittedName>
        <fullName evidence="2">Uncharacterized protein</fullName>
    </submittedName>
</protein>
<dbReference type="EMBL" id="JAINZZ010000021">
    <property type="protein sequence ID" value="MBY8879563.1"/>
    <property type="molecule type" value="Genomic_DNA"/>
</dbReference>
<evidence type="ECO:0000256" key="1">
    <source>
        <dbReference type="SAM" id="Phobius"/>
    </source>
</evidence>
<gene>
    <name evidence="2" type="ORF">K7862_18235</name>
</gene>
<organism evidence="2 3">
    <name type="scientific">Actinacidiphila acidipaludis</name>
    <dbReference type="NCBI Taxonomy" id="2873382"/>
    <lineage>
        <taxon>Bacteria</taxon>
        <taxon>Bacillati</taxon>
        <taxon>Actinomycetota</taxon>
        <taxon>Actinomycetes</taxon>
        <taxon>Kitasatosporales</taxon>
        <taxon>Streptomycetaceae</taxon>
        <taxon>Actinacidiphila</taxon>
    </lineage>
</organism>
<keyword evidence="1" id="KW-0472">Membrane</keyword>
<feature type="transmembrane region" description="Helical" evidence="1">
    <location>
        <begin position="45"/>
        <end position="65"/>
    </location>
</feature>
<evidence type="ECO:0000313" key="3">
    <source>
        <dbReference type="Proteomes" id="UP000778578"/>
    </source>
</evidence>
<feature type="transmembrane region" description="Helical" evidence="1">
    <location>
        <begin position="12"/>
        <end position="33"/>
    </location>
</feature>
<dbReference type="Proteomes" id="UP000778578">
    <property type="component" value="Unassembled WGS sequence"/>
</dbReference>
<keyword evidence="1" id="KW-1133">Transmembrane helix</keyword>
<comment type="caution">
    <text evidence="2">The sequence shown here is derived from an EMBL/GenBank/DDBJ whole genome shotgun (WGS) entry which is preliminary data.</text>
</comment>
<keyword evidence="3" id="KW-1185">Reference proteome</keyword>
<reference evidence="2 3" key="1">
    <citation type="submission" date="2021-08" db="EMBL/GenBank/DDBJ databases">
        <title>WGS of actinomycetes from Thailand.</title>
        <authorList>
            <person name="Thawai C."/>
        </authorList>
    </citation>
    <scope>NUCLEOTIDE SEQUENCE [LARGE SCALE GENOMIC DNA]</scope>
    <source>
        <strain evidence="2 3">PLK6-54</strain>
    </source>
</reference>
<accession>A0ABS7Q8S5</accession>
<name>A0ABS7Q8S5_9ACTN</name>
<evidence type="ECO:0000313" key="2">
    <source>
        <dbReference type="EMBL" id="MBY8879563.1"/>
    </source>
</evidence>